<dbReference type="PANTHER" id="PTHR28656">
    <property type="entry name" value="COILED-COIL DOMAIN-CONTAINING PROTEIN 153"/>
    <property type="match status" value="1"/>
</dbReference>
<sequence>MPSKTKGKGMKAGSQKKKKNVGAVVRTALGLFTALRRDEARRAKASEDQLRWRLRALEAELEEARSEGKAVYAEMSRQCQVLQKEMETRSRQLEEEVRGLREQLETCQREAEAAREGAEQALRERDQTLAQLRAHVADIEAKYEEILHGSLDQLLAKLRAVKPQWDGAVLRLHTKYKERLRHCKPLAPGALGGSSNKAVSMWNSAELWAVAFWQR</sequence>
<organism evidence="14 15">
    <name type="scientific">Panthera leo</name>
    <name type="common">Lion</name>
    <dbReference type="NCBI Taxonomy" id="9689"/>
    <lineage>
        <taxon>Eukaryota</taxon>
        <taxon>Metazoa</taxon>
        <taxon>Chordata</taxon>
        <taxon>Craniata</taxon>
        <taxon>Vertebrata</taxon>
        <taxon>Euteleostomi</taxon>
        <taxon>Mammalia</taxon>
        <taxon>Eutheria</taxon>
        <taxon>Laurasiatheria</taxon>
        <taxon>Carnivora</taxon>
        <taxon>Feliformia</taxon>
        <taxon>Felidae</taxon>
        <taxon>Pantherinae</taxon>
        <taxon>Panthera</taxon>
    </lineage>
</organism>
<reference evidence="14" key="1">
    <citation type="journal article" date="2019" name="bioRxiv">
        <title>Long live the king: chromosome-level assembly of the lion (Panthera leo) using linked-read, Hi-C, and long read data.</title>
        <authorList>
            <person name="Armstrong E.E."/>
            <person name="Taylor R.W."/>
            <person name="Miller D.E."/>
            <person name="Kaelin C."/>
            <person name="Barsh G."/>
            <person name="Hadly E.A."/>
            <person name="Petrov D."/>
        </authorList>
    </citation>
    <scope>NUCLEOTIDE SEQUENCE [LARGE SCALE GENOMIC DNA]</scope>
</reference>
<feature type="coiled-coil region" evidence="12">
    <location>
        <begin position="40"/>
        <end position="131"/>
    </location>
</feature>
<evidence type="ECO:0000256" key="10">
    <source>
        <dbReference type="ARBA" id="ARBA00044754"/>
    </source>
</evidence>
<proteinExistence type="inferred from homology"/>
<keyword evidence="6 12" id="KW-0175">Coiled coil</keyword>
<comment type="subcellular location">
    <subcellularLocation>
        <location evidence="2">Cytoplasm</location>
        <location evidence="2">Cytoskeleton</location>
        <location evidence="2">Flagellum axoneme</location>
    </subcellularLocation>
</comment>
<evidence type="ECO:0000256" key="8">
    <source>
        <dbReference type="ARBA" id="ARBA00023212"/>
    </source>
</evidence>
<evidence type="ECO:0000313" key="14">
    <source>
        <dbReference type="Ensembl" id="ENSPLOP00000007910.1"/>
    </source>
</evidence>
<dbReference type="GeneTree" id="ENSGT00390000016289"/>
<keyword evidence="5" id="KW-0282">Flagellum</keyword>
<keyword evidence="7" id="KW-0969">Cilium</keyword>
<evidence type="ECO:0000313" key="15">
    <source>
        <dbReference type="Proteomes" id="UP000694399"/>
    </source>
</evidence>
<reference evidence="14" key="3">
    <citation type="submission" date="2025-09" db="UniProtKB">
        <authorList>
            <consortium name="Ensembl"/>
        </authorList>
    </citation>
    <scope>IDENTIFICATION</scope>
</reference>
<dbReference type="PANTHER" id="PTHR28656:SF1">
    <property type="entry name" value="COILED-COIL DOMAIN-CONTAINING PROTEIN 153"/>
    <property type="match status" value="1"/>
</dbReference>
<keyword evidence="8" id="KW-0206">Cytoskeleton</keyword>
<evidence type="ECO:0000256" key="13">
    <source>
        <dbReference type="SAM" id="MobiDB-lite"/>
    </source>
</evidence>
<evidence type="ECO:0000256" key="7">
    <source>
        <dbReference type="ARBA" id="ARBA00023069"/>
    </source>
</evidence>
<accession>A0A8C8WU21</accession>
<keyword evidence="9" id="KW-0966">Cell projection</keyword>
<dbReference type="AlphaFoldDB" id="A0A8C8WU21"/>
<gene>
    <name evidence="14" type="primary">DRC12</name>
</gene>
<evidence type="ECO:0000256" key="3">
    <source>
        <dbReference type="ARBA" id="ARBA00011248"/>
    </source>
</evidence>
<evidence type="ECO:0000256" key="5">
    <source>
        <dbReference type="ARBA" id="ARBA00022846"/>
    </source>
</evidence>
<evidence type="ECO:0000256" key="2">
    <source>
        <dbReference type="ARBA" id="ARBA00004611"/>
    </source>
</evidence>
<name>A0A8C8WU21_PANLE</name>
<dbReference type="Ensembl" id="ENSPLOT00000008737.1">
    <property type="protein sequence ID" value="ENSPLOP00000007910.1"/>
    <property type="gene ID" value="ENSPLOG00000005787.1"/>
</dbReference>
<evidence type="ECO:0000256" key="6">
    <source>
        <dbReference type="ARBA" id="ARBA00023054"/>
    </source>
</evidence>
<dbReference type="Proteomes" id="UP000694399">
    <property type="component" value="Chromosome D2"/>
</dbReference>
<evidence type="ECO:0000256" key="9">
    <source>
        <dbReference type="ARBA" id="ARBA00023273"/>
    </source>
</evidence>
<feature type="region of interest" description="Disordered" evidence="13">
    <location>
        <begin position="1"/>
        <end position="20"/>
    </location>
</feature>
<evidence type="ECO:0000256" key="4">
    <source>
        <dbReference type="ARBA" id="ARBA00022490"/>
    </source>
</evidence>
<protein>
    <recommendedName>
        <fullName evidence="11">Dynein regulatory complex protein 12</fullName>
    </recommendedName>
</protein>
<evidence type="ECO:0000256" key="11">
    <source>
        <dbReference type="ARBA" id="ARBA00044800"/>
    </source>
</evidence>
<dbReference type="InterPro" id="IPR033585">
    <property type="entry name" value="DRC12-like"/>
</dbReference>
<evidence type="ECO:0000256" key="1">
    <source>
        <dbReference type="ARBA" id="ARBA00003029"/>
    </source>
</evidence>
<dbReference type="Gene3D" id="1.10.287.1490">
    <property type="match status" value="1"/>
</dbReference>
<keyword evidence="15" id="KW-1185">Reference proteome</keyword>
<dbReference type="OMA" id="EAMAFEF"/>
<comment type="function">
    <text evidence="1">Component of the nexin-dynein regulatory complex (N-DRC), a key regulator of ciliary/flagellar motility which maintains the alignment and integrity of the distal axoneme and regulates microtubule sliding in motile axonemes.</text>
</comment>
<comment type="subunit">
    <text evidence="3">Component of the nexin-dynein regulatory complex (N-DRC).</text>
</comment>
<evidence type="ECO:0000256" key="12">
    <source>
        <dbReference type="SAM" id="Coils"/>
    </source>
</evidence>
<comment type="similarity">
    <text evidence="10">Belongs to the DRC12 family.</text>
</comment>
<keyword evidence="4" id="KW-0963">Cytoplasm</keyword>
<reference evidence="14" key="2">
    <citation type="submission" date="2025-08" db="UniProtKB">
        <authorList>
            <consortium name="Ensembl"/>
        </authorList>
    </citation>
    <scope>IDENTIFICATION</scope>
</reference>